<evidence type="ECO:0000313" key="2">
    <source>
        <dbReference type="Proteomes" id="UP000093432"/>
    </source>
</evidence>
<comment type="caution">
    <text evidence="1">The sequence shown here is derived from an EMBL/GenBank/DDBJ whole genome shotgun (WGS) entry which is preliminary data.</text>
</comment>
<evidence type="ECO:0000313" key="1">
    <source>
        <dbReference type="EMBL" id="OCA71562.1"/>
    </source>
</evidence>
<dbReference type="EMBL" id="MAYG01000012">
    <property type="protein sequence ID" value="OCA71562.1"/>
    <property type="molecule type" value="Genomic_DNA"/>
</dbReference>
<organism evidence="1 2">
    <name type="scientific">Chryseobacterium arthrosphaerae</name>
    <dbReference type="NCBI Taxonomy" id="651561"/>
    <lineage>
        <taxon>Bacteria</taxon>
        <taxon>Pseudomonadati</taxon>
        <taxon>Bacteroidota</taxon>
        <taxon>Flavobacteriia</taxon>
        <taxon>Flavobacteriales</taxon>
        <taxon>Weeksellaceae</taxon>
        <taxon>Chryseobacterium group</taxon>
        <taxon>Chryseobacterium</taxon>
    </lineage>
</organism>
<proteinExistence type="predicted"/>
<reference evidence="2" key="1">
    <citation type="submission" date="2016-07" db="EMBL/GenBank/DDBJ databases">
        <authorList>
            <person name="Florea S."/>
            <person name="Webb J.S."/>
            <person name="Jaromczyk J."/>
            <person name="Schardl C.L."/>
        </authorList>
    </citation>
    <scope>NUCLEOTIDE SEQUENCE [LARGE SCALE GENOMIC DNA]</scope>
    <source>
        <strain evidence="2">CC-VM-7</strain>
    </source>
</reference>
<gene>
    <name evidence="1" type="ORF">BBI00_17785</name>
</gene>
<dbReference type="RefSeq" id="WP_065400209.1">
    <property type="nucleotide sequence ID" value="NZ_MAYG01000012.1"/>
</dbReference>
<accession>A0A1B8ZIY3</accession>
<protein>
    <submittedName>
        <fullName evidence="1">Uncharacterized protein</fullName>
    </submittedName>
</protein>
<dbReference type="Proteomes" id="UP000093432">
    <property type="component" value="Unassembled WGS sequence"/>
</dbReference>
<sequence length="69" mass="7897">MSGTSGGYLLGVNGYYLKDIIEQNNTFLSVQILLPLKRVAERLLLNVSLRAINFIRRIFILMKIETIEL</sequence>
<name>A0A1B8ZIY3_9FLAO</name>
<dbReference type="AlphaFoldDB" id="A0A1B8ZIY3"/>